<evidence type="ECO:0000256" key="3">
    <source>
        <dbReference type="SAM" id="MobiDB-lite"/>
    </source>
</evidence>
<proteinExistence type="predicted"/>
<feature type="active site" description="Charge relay system" evidence="1">
    <location>
        <position position="301"/>
    </location>
</feature>
<dbReference type="Gene3D" id="3.40.50.1820">
    <property type="entry name" value="alpha/beta hydrolase"/>
    <property type="match status" value="1"/>
</dbReference>
<dbReference type="InterPro" id="IPR008391">
    <property type="entry name" value="AXE1_dom"/>
</dbReference>
<dbReference type="PANTHER" id="PTHR40111">
    <property type="entry name" value="CEPHALOSPORIN-C DEACETYLASE"/>
    <property type="match status" value="1"/>
</dbReference>
<accession>A0A1W1UAR0</accession>
<evidence type="ECO:0000313" key="6">
    <source>
        <dbReference type="Proteomes" id="UP000192582"/>
    </source>
</evidence>
<dbReference type="InterPro" id="IPR039069">
    <property type="entry name" value="CE7"/>
</dbReference>
<dbReference type="RefSeq" id="WP_084045125.1">
    <property type="nucleotide sequence ID" value="NZ_FWWU01000002.1"/>
</dbReference>
<dbReference type="GO" id="GO:0052689">
    <property type="term" value="F:carboxylic ester hydrolase activity"/>
    <property type="evidence" value="ECO:0007669"/>
    <property type="project" value="TreeGrafter"/>
</dbReference>
<dbReference type="AlphaFoldDB" id="A0A1W1UAR0"/>
<feature type="domain" description="Acetyl xylan esterase" evidence="4">
    <location>
        <begin position="3"/>
        <end position="318"/>
    </location>
</feature>
<dbReference type="OrthoDB" id="9770528at2"/>
<dbReference type="InterPro" id="IPR029058">
    <property type="entry name" value="AB_hydrolase_fold"/>
</dbReference>
<organism evidence="5 6">
    <name type="scientific">Deinococcus hopiensis KR-140</name>
    <dbReference type="NCBI Taxonomy" id="695939"/>
    <lineage>
        <taxon>Bacteria</taxon>
        <taxon>Thermotogati</taxon>
        <taxon>Deinococcota</taxon>
        <taxon>Deinococci</taxon>
        <taxon>Deinococcales</taxon>
        <taxon>Deinococcaceae</taxon>
        <taxon>Deinococcus</taxon>
    </lineage>
</organism>
<feature type="active site" description="Charge relay system" evidence="1">
    <location>
        <position position="272"/>
    </location>
</feature>
<feature type="binding site" evidence="2">
    <location>
        <position position="91"/>
    </location>
    <ligand>
        <name>substrate</name>
    </ligand>
</feature>
<dbReference type="Pfam" id="PF05448">
    <property type="entry name" value="AXE1"/>
    <property type="match status" value="1"/>
</dbReference>
<dbReference type="PANTHER" id="PTHR40111:SF1">
    <property type="entry name" value="CEPHALOSPORIN-C DEACETYLASE"/>
    <property type="match status" value="1"/>
</dbReference>
<evidence type="ECO:0000313" key="5">
    <source>
        <dbReference type="EMBL" id="SMB78175.1"/>
    </source>
</evidence>
<evidence type="ECO:0000256" key="1">
    <source>
        <dbReference type="PIRSR" id="PIRSR639069-1"/>
    </source>
</evidence>
<dbReference type="GO" id="GO:0005976">
    <property type="term" value="P:polysaccharide metabolic process"/>
    <property type="evidence" value="ECO:0007669"/>
    <property type="project" value="TreeGrafter"/>
</dbReference>
<name>A0A1W1UAR0_9DEIO</name>
<feature type="region of interest" description="Disordered" evidence="3">
    <location>
        <begin position="121"/>
        <end position="140"/>
    </location>
</feature>
<keyword evidence="6" id="KW-1185">Reference proteome</keyword>
<dbReference type="EMBL" id="FWWU01000002">
    <property type="protein sequence ID" value="SMB78175.1"/>
    <property type="molecule type" value="Genomic_DNA"/>
</dbReference>
<evidence type="ECO:0000256" key="2">
    <source>
        <dbReference type="PIRSR" id="PIRSR639069-2"/>
    </source>
</evidence>
<dbReference type="STRING" id="695939.SAMN00790413_06528"/>
<protein>
    <submittedName>
        <fullName evidence="5">Cephalosporin-C deacetylase</fullName>
    </submittedName>
</protein>
<dbReference type="SUPFAM" id="SSF53474">
    <property type="entry name" value="alpha/beta-Hydrolases"/>
    <property type="match status" value="1"/>
</dbReference>
<feature type="active site" description="Nucleophile" evidence="1">
    <location>
        <position position="186"/>
    </location>
</feature>
<evidence type="ECO:0000259" key="4">
    <source>
        <dbReference type="Pfam" id="PF05448"/>
    </source>
</evidence>
<sequence>MQFDFPRTELERYRPDEAPPADFNSFWASTLTEARDFDLNPRFNPVRTPLRQIEVQDVTYTGFGGAPIKGWLLLPSGTEGPLPCVVEYTGYGGGRGYPTDWLLWASLGYAHFVMDTRGQGTTWRQGDTPDPQAGGEPHFPGFMTQGILGRNAYYYRRVYTDAVRAIEAARAHPRVDSSRIAVTGGSQGGGIALAAAGLVPDVELCMADVPFLCHFSRAVTLTDDAPFSEIARYLRTHRARVEEAMTTLQYFDGIHFAARAQARALFSVGLMDTVCPPSTVYAAYNHYGGPREIRVYPFNGHEGGENQHTLEKMNFLTTHLPLQPEQPA</sequence>
<reference evidence="5 6" key="1">
    <citation type="submission" date="2017-04" db="EMBL/GenBank/DDBJ databases">
        <authorList>
            <person name="Afonso C.L."/>
            <person name="Miller P.J."/>
            <person name="Scott M.A."/>
            <person name="Spackman E."/>
            <person name="Goraichik I."/>
            <person name="Dimitrov K.M."/>
            <person name="Suarez D.L."/>
            <person name="Swayne D.E."/>
        </authorList>
    </citation>
    <scope>NUCLEOTIDE SEQUENCE [LARGE SCALE GENOMIC DNA]</scope>
    <source>
        <strain evidence="5 6">KR-140</strain>
    </source>
</reference>
<gene>
    <name evidence="5" type="ORF">SAMN00790413_06528</name>
</gene>
<dbReference type="Proteomes" id="UP000192582">
    <property type="component" value="Unassembled WGS sequence"/>
</dbReference>